<dbReference type="EMBL" id="JARPTC010000017">
    <property type="protein sequence ID" value="MDO7787870.1"/>
    <property type="molecule type" value="Genomic_DNA"/>
</dbReference>
<reference evidence="2" key="2">
    <citation type="submission" date="2023-03" db="EMBL/GenBank/DDBJ databases">
        <authorList>
            <person name="Zhang Z."/>
        </authorList>
    </citation>
    <scope>NUCLEOTIDE SEQUENCE</scope>
    <source>
        <strain evidence="2">DSA</strain>
    </source>
</reference>
<comment type="caution">
    <text evidence="2">The sequence shown here is derived from an EMBL/GenBank/DDBJ whole genome shotgun (WGS) entry which is preliminary data.</text>
</comment>
<gene>
    <name evidence="2" type="ORF">P6N53_11625</name>
</gene>
<name>A0AAW7ZF32_9FIRM</name>
<dbReference type="AlphaFoldDB" id="A0AAW7ZF32"/>
<accession>A0AAW7ZF32</accession>
<reference evidence="2" key="1">
    <citation type="journal article" date="2023" name="J. Hazard. Mater.">
        <title>Anaerobic biodegradation of pyrene and benzo[a]pyrene by a new sulfate-reducing Desulforamulus aquiferis strain DSA.</title>
        <authorList>
            <person name="Zhang Z."/>
            <person name="Sun J."/>
            <person name="Gong X."/>
            <person name="Wang C."/>
            <person name="Wang H."/>
        </authorList>
    </citation>
    <scope>NUCLEOTIDE SEQUENCE</scope>
    <source>
        <strain evidence="2">DSA</strain>
    </source>
</reference>
<evidence type="ECO:0000313" key="3">
    <source>
        <dbReference type="Proteomes" id="UP001172911"/>
    </source>
</evidence>
<proteinExistence type="predicted"/>
<organism evidence="2 3">
    <name type="scientific">Desulforamulus aquiferis</name>
    <dbReference type="NCBI Taxonomy" id="1397668"/>
    <lineage>
        <taxon>Bacteria</taxon>
        <taxon>Bacillati</taxon>
        <taxon>Bacillota</taxon>
        <taxon>Clostridia</taxon>
        <taxon>Eubacteriales</taxon>
        <taxon>Peptococcaceae</taxon>
        <taxon>Desulforamulus</taxon>
    </lineage>
</organism>
<protein>
    <submittedName>
        <fullName evidence="2">Uncharacterized protein</fullName>
    </submittedName>
</protein>
<keyword evidence="3" id="KW-1185">Reference proteome</keyword>
<dbReference type="Proteomes" id="UP001172911">
    <property type="component" value="Unassembled WGS sequence"/>
</dbReference>
<evidence type="ECO:0000313" key="2">
    <source>
        <dbReference type="EMBL" id="MDO7787870.1"/>
    </source>
</evidence>
<feature type="region of interest" description="Disordered" evidence="1">
    <location>
        <begin position="1"/>
        <end position="50"/>
    </location>
</feature>
<dbReference type="RefSeq" id="WP_304543286.1">
    <property type="nucleotide sequence ID" value="NZ_JARPTC010000017.1"/>
</dbReference>
<evidence type="ECO:0000256" key="1">
    <source>
        <dbReference type="SAM" id="MobiDB-lite"/>
    </source>
</evidence>
<sequence>MKIFATALDRPGIASSHQGQLTQDFPMPRENAHNRGCGKSQQSSSRRPDHRCLERGAAAKAQYNGGKWEADPKACCESA</sequence>